<accession>A0AB36P5I1</accession>
<dbReference type="Pfam" id="PF00535">
    <property type="entry name" value="Glycos_transf_2"/>
    <property type="match status" value="1"/>
</dbReference>
<gene>
    <name evidence="2" type="ORF">B0A72_01780</name>
    <name evidence="3" type="ORF">SAMN05444387_3062</name>
</gene>
<evidence type="ECO:0000313" key="5">
    <source>
        <dbReference type="Proteomes" id="UP000198431"/>
    </source>
</evidence>
<dbReference type="EMBL" id="FRBX01000004">
    <property type="protein sequence ID" value="SHM74186.1"/>
    <property type="molecule type" value="Genomic_DNA"/>
</dbReference>
<organism evidence="2 5">
    <name type="scientific">Flavobacterium pectinovorum</name>
    <dbReference type="NCBI Taxonomy" id="29533"/>
    <lineage>
        <taxon>Bacteria</taxon>
        <taxon>Pseudomonadati</taxon>
        <taxon>Bacteroidota</taxon>
        <taxon>Flavobacteriia</taxon>
        <taxon>Flavobacteriales</taxon>
        <taxon>Flavobacteriaceae</taxon>
        <taxon>Flavobacterium</taxon>
    </lineage>
</organism>
<dbReference type="AlphaFoldDB" id="A0AB36P5I1"/>
<dbReference type="RefSeq" id="WP_073395940.1">
    <property type="nucleotide sequence ID" value="NZ_FRBX01000004.1"/>
</dbReference>
<proteinExistence type="predicted"/>
<evidence type="ECO:0000313" key="2">
    <source>
        <dbReference type="EMBL" id="OXB07619.1"/>
    </source>
</evidence>
<evidence type="ECO:0000313" key="3">
    <source>
        <dbReference type="EMBL" id="SHM74186.1"/>
    </source>
</evidence>
<dbReference type="Proteomes" id="UP000184216">
    <property type="component" value="Unassembled WGS sequence"/>
</dbReference>
<evidence type="ECO:0000259" key="1">
    <source>
        <dbReference type="Pfam" id="PF00535"/>
    </source>
</evidence>
<keyword evidence="4" id="KW-1185">Reference proteome</keyword>
<dbReference type="Gene3D" id="3.90.550.10">
    <property type="entry name" value="Spore Coat Polysaccharide Biosynthesis Protein SpsA, Chain A"/>
    <property type="match status" value="1"/>
</dbReference>
<dbReference type="InterPro" id="IPR029044">
    <property type="entry name" value="Nucleotide-diphossugar_trans"/>
</dbReference>
<comment type="caution">
    <text evidence="2">The sequence shown here is derived from an EMBL/GenBank/DDBJ whole genome shotgun (WGS) entry which is preliminary data.</text>
</comment>
<dbReference type="InterPro" id="IPR001173">
    <property type="entry name" value="Glyco_trans_2-like"/>
</dbReference>
<sequence length="342" mass="39682">MRKGKNISKDILLPVSDSNHRVIIPLYIPNEEDYYKDAFTIFTYCLTSIHKTSISNIKVSVISNGSCSSVNAKLFQLQEEKYIDELIIEKESIGKVNSILKALRTAEERLVTITDADVLFDNDWEKEVLDVFNTFPKAGSVSPVPVFRTHFRLTYNIWFDNLFSSRLKFRPVKDPESMTLFANSIGWPWLDLKYKDVIATLKSKEETIAVLGSSHFVCTYKREVFSKIPKENTIYKLGGDSEHLYTDLPVLKLGGYRLATYGNYAYHLGNVLEDWMTEKHIGLKEEVKKTQNIETLKVLSARPFYYFFTEKVFKKFLRYPVLCRYILKRKGLSEKQLNDLLQ</sequence>
<name>A0AB36P5I1_9FLAO</name>
<keyword evidence="3" id="KW-0808">Transferase</keyword>
<reference evidence="2 5" key="1">
    <citation type="submission" date="2016-11" db="EMBL/GenBank/DDBJ databases">
        <title>Whole genomes of Flavobacteriaceae.</title>
        <authorList>
            <person name="Stine C."/>
            <person name="Li C."/>
            <person name="Tadesse D."/>
        </authorList>
    </citation>
    <scope>NUCLEOTIDE SEQUENCE [LARGE SCALE GENOMIC DNA]</scope>
    <source>
        <strain evidence="2 5">ATCC 19366</strain>
    </source>
</reference>
<dbReference type="Proteomes" id="UP000198431">
    <property type="component" value="Unassembled WGS sequence"/>
</dbReference>
<feature type="domain" description="Glycosyltransferase 2-like" evidence="1">
    <location>
        <begin position="44"/>
        <end position="157"/>
    </location>
</feature>
<dbReference type="EMBL" id="MUHB01000003">
    <property type="protein sequence ID" value="OXB07619.1"/>
    <property type="molecule type" value="Genomic_DNA"/>
</dbReference>
<evidence type="ECO:0000313" key="4">
    <source>
        <dbReference type="Proteomes" id="UP000184216"/>
    </source>
</evidence>
<protein>
    <submittedName>
        <fullName evidence="3">Glycosyl transferase family 2</fullName>
    </submittedName>
</protein>
<reference evidence="3 4" key="2">
    <citation type="submission" date="2016-11" db="EMBL/GenBank/DDBJ databases">
        <authorList>
            <person name="Varghese N."/>
            <person name="Submissions S."/>
        </authorList>
    </citation>
    <scope>NUCLEOTIDE SEQUENCE [LARGE SCALE GENOMIC DNA]</scope>
    <source>
        <strain evidence="3 4">DSM 6368</strain>
    </source>
</reference>
<dbReference type="CDD" id="cd00761">
    <property type="entry name" value="Glyco_tranf_GTA_type"/>
    <property type="match status" value="1"/>
</dbReference>
<dbReference type="SUPFAM" id="SSF53448">
    <property type="entry name" value="Nucleotide-diphospho-sugar transferases"/>
    <property type="match status" value="1"/>
</dbReference>
<dbReference type="GO" id="GO:0016740">
    <property type="term" value="F:transferase activity"/>
    <property type="evidence" value="ECO:0007669"/>
    <property type="project" value="UniProtKB-KW"/>
</dbReference>